<dbReference type="EMBL" id="LT906555">
    <property type="protein sequence ID" value="SNW62396.1"/>
    <property type="molecule type" value="Genomic_DNA"/>
</dbReference>
<organism evidence="1">
    <name type="scientific">Orpheovirus IHUMI-LCC2</name>
    <dbReference type="NCBI Taxonomy" id="2023057"/>
    <lineage>
        <taxon>Viruses</taxon>
        <taxon>Varidnaviria</taxon>
        <taxon>Bamfordvirae</taxon>
        <taxon>Nucleocytoviricota</taxon>
        <taxon>Megaviricetes</taxon>
        <taxon>Pimascovirales</taxon>
        <taxon>Ocovirineae</taxon>
        <taxon>Orpheoviridae</taxon>
        <taxon>Alphaorpheovirus</taxon>
        <taxon>Alphaorpheovirus massiliense</taxon>
    </lineage>
</organism>
<dbReference type="GeneID" id="35382286"/>
<reference evidence="1" key="1">
    <citation type="submission" date="2017-08" db="EMBL/GenBank/DDBJ databases">
        <authorList>
            <consortium name="Urmite Genomes"/>
        </authorList>
    </citation>
    <scope>NUCLEOTIDE SEQUENCE [LARGE SCALE GENOMIC DNA]</scope>
    <source>
        <strain evidence="1">IHUMI-LCC2</strain>
    </source>
</reference>
<evidence type="ECO:0000313" key="1">
    <source>
        <dbReference type="EMBL" id="SNW62396.1"/>
    </source>
</evidence>
<sequence>MFPIKNQDGVLLYVNDEFYNNLLCRVDIFRLDEEIVINDIFCGSADNTIIAINGLIQLNNIMTCDAFNPSREDLIYILKLLDGLCMEPNNKERPRLKSYMYKYNLELEYGKLFIYKDFIKTKTIPVKINNSGNYYYEEWTKQINNIFLYKEYLIYEVNQRLYLQNINTGDKKILIGKNELNFCASHHFRIIEYYIVNNQLYIHIFSSNLYHLSHKSYKLYGNRLYKENISLSWLRLLYNNVNGMWMCPVKYLSDDYPSIMGSSFIDDTNRYMWNFSGWYGTNINLQINKLPFTIKKNDKDMIKSVSVDVNMHQIRIDKNVMWVNKHHNQVFTGEQIGNISHITIYQYI</sequence>
<proteinExistence type="predicted"/>
<gene>
    <name evidence="1" type="ORF">ORPV_492</name>
</gene>
<accession>A0A2I2L4D1</accession>
<name>A0A2I2L4D1_9VIRU</name>
<evidence type="ECO:0000313" key="2">
    <source>
        <dbReference type="Proteomes" id="UP000236316"/>
    </source>
</evidence>
<keyword evidence="2" id="KW-1185">Reference proteome</keyword>
<dbReference type="Proteomes" id="UP000236316">
    <property type="component" value="Segment"/>
</dbReference>
<dbReference type="KEGG" id="vg:35382286"/>
<protein>
    <submittedName>
        <fullName evidence="1">Uncharacterized protein</fullName>
    </submittedName>
</protein>
<dbReference type="RefSeq" id="YP_009448698.1">
    <property type="nucleotide sequence ID" value="NC_036594.1"/>
</dbReference>